<feature type="transmembrane region" description="Helical" evidence="1">
    <location>
        <begin position="181"/>
        <end position="208"/>
    </location>
</feature>
<dbReference type="Proteomes" id="UP000886723">
    <property type="component" value="Unassembled WGS sequence"/>
</dbReference>
<comment type="caution">
    <text evidence="2">The sequence shown here is derived from an EMBL/GenBank/DDBJ whole genome shotgun (WGS) entry which is preliminary data.</text>
</comment>
<reference evidence="2" key="2">
    <citation type="journal article" date="2021" name="PeerJ">
        <title>Extensive microbial diversity within the chicken gut microbiome revealed by metagenomics and culture.</title>
        <authorList>
            <person name="Gilroy R."/>
            <person name="Ravi A."/>
            <person name="Getino M."/>
            <person name="Pursley I."/>
            <person name="Horton D.L."/>
            <person name="Alikhan N.F."/>
            <person name="Baker D."/>
            <person name="Gharbi K."/>
            <person name="Hall N."/>
            <person name="Watson M."/>
            <person name="Adriaenssens E.M."/>
            <person name="Foster-Nyarko E."/>
            <person name="Jarju S."/>
            <person name="Secka A."/>
            <person name="Antonio M."/>
            <person name="Oren A."/>
            <person name="Chaudhuri R.R."/>
            <person name="La Ragione R."/>
            <person name="Hildebrand F."/>
            <person name="Pallen M.J."/>
        </authorList>
    </citation>
    <scope>NUCLEOTIDE SEQUENCE</scope>
    <source>
        <strain evidence="2">ChiBcec2-4451</strain>
    </source>
</reference>
<dbReference type="AlphaFoldDB" id="A0A9D1NSC8"/>
<protein>
    <submittedName>
        <fullName evidence="2">ABC transporter permease</fullName>
    </submittedName>
</protein>
<organism evidence="2 3">
    <name type="scientific">Candidatus Pullilachnospira stercoravium</name>
    <dbReference type="NCBI Taxonomy" id="2840913"/>
    <lineage>
        <taxon>Bacteria</taxon>
        <taxon>Bacillati</taxon>
        <taxon>Bacillota</taxon>
        <taxon>Clostridia</taxon>
        <taxon>Lachnospirales</taxon>
        <taxon>Lachnospiraceae</taxon>
        <taxon>Lachnospiraceae incertae sedis</taxon>
        <taxon>Candidatus Pullilachnospira</taxon>
    </lineage>
</organism>
<evidence type="ECO:0000313" key="3">
    <source>
        <dbReference type="Proteomes" id="UP000886723"/>
    </source>
</evidence>
<proteinExistence type="predicted"/>
<feature type="transmembrane region" description="Helical" evidence="1">
    <location>
        <begin position="60"/>
        <end position="80"/>
    </location>
</feature>
<keyword evidence="1" id="KW-0472">Membrane</keyword>
<name>A0A9D1NSC8_9FIRM</name>
<feature type="transmembrane region" description="Helical" evidence="1">
    <location>
        <begin position="101"/>
        <end position="128"/>
    </location>
</feature>
<feature type="transmembrane region" description="Helical" evidence="1">
    <location>
        <begin position="20"/>
        <end position="40"/>
    </location>
</feature>
<dbReference type="Pfam" id="PF12730">
    <property type="entry name" value="ABC2_membrane_4"/>
    <property type="match status" value="1"/>
</dbReference>
<feature type="transmembrane region" description="Helical" evidence="1">
    <location>
        <begin position="148"/>
        <end position="169"/>
    </location>
</feature>
<gene>
    <name evidence="2" type="ORF">IAA63_02295</name>
</gene>
<keyword evidence="1" id="KW-0812">Transmembrane</keyword>
<dbReference type="EMBL" id="DVON01000043">
    <property type="protein sequence ID" value="HIV11956.1"/>
    <property type="molecule type" value="Genomic_DNA"/>
</dbReference>
<keyword evidence="1" id="KW-1133">Transmembrane helix</keyword>
<accession>A0A9D1NSC8</accession>
<evidence type="ECO:0000256" key="1">
    <source>
        <dbReference type="SAM" id="Phobius"/>
    </source>
</evidence>
<feature type="transmembrane region" description="Helical" evidence="1">
    <location>
        <begin position="228"/>
        <end position="251"/>
    </location>
</feature>
<sequence>MKWTTLFQVELTKIRRSKILLLLILPAVILWVPNVMNASLNFQMDDIGISPENSFMIQGFMGLAWFLYPAFLVVLTVLLWQTERSGRGIVKMLSLPANTAALSLTKFLLLLALSAMQIFFSVVCYFAAAFAASRLNDYNFMISPLYVIRFAFLLWVTCIPMAALFWMLATCIHTSVFSAAAGLALIVPSVLIINTKVWFLYPVCYPFYYLVHEYSGMAASMTTNEIPMVSWLLSAAAITLICLAVSCARFGKKEI</sequence>
<reference evidence="2" key="1">
    <citation type="submission" date="2020-10" db="EMBL/GenBank/DDBJ databases">
        <authorList>
            <person name="Gilroy R."/>
        </authorList>
    </citation>
    <scope>NUCLEOTIDE SEQUENCE</scope>
    <source>
        <strain evidence="2">ChiBcec2-4451</strain>
    </source>
</reference>
<evidence type="ECO:0000313" key="2">
    <source>
        <dbReference type="EMBL" id="HIV11956.1"/>
    </source>
</evidence>